<feature type="compositionally biased region" description="Low complexity" evidence="1">
    <location>
        <begin position="395"/>
        <end position="408"/>
    </location>
</feature>
<keyword evidence="3" id="KW-1185">Reference proteome</keyword>
<reference evidence="2 3" key="1">
    <citation type="journal article" date="2012" name="Science">
        <title>The Paleozoic origin of enzymatic lignin decomposition reconstructed from 31 fungal genomes.</title>
        <authorList>
            <person name="Floudas D."/>
            <person name="Binder M."/>
            <person name="Riley R."/>
            <person name="Barry K."/>
            <person name="Blanchette R.A."/>
            <person name="Henrissat B."/>
            <person name="Martinez A.T."/>
            <person name="Otillar R."/>
            <person name="Spatafora J.W."/>
            <person name="Yadav J.S."/>
            <person name="Aerts A."/>
            <person name="Benoit I."/>
            <person name="Boyd A."/>
            <person name="Carlson A."/>
            <person name="Copeland A."/>
            <person name="Coutinho P.M."/>
            <person name="de Vries R.P."/>
            <person name="Ferreira P."/>
            <person name="Findley K."/>
            <person name="Foster B."/>
            <person name="Gaskell J."/>
            <person name="Glotzer D."/>
            <person name="Gorecki P."/>
            <person name="Heitman J."/>
            <person name="Hesse C."/>
            <person name="Hori C."/>
            <person name="Igarashi K."/>
            <person name="Jurgens J.A."/>
            <person name="Kallen N."/>
            <person name="Kersten P."/>
            <person name="Kohler A."/>
            <person name="Kuees U."/>
            <person name="Kumar T.K.A."/>
            <person name="Kuo A."/>
            <person name="LaButti K."/>
            <person name="Larrondo L.F."/>
            <person name="Lindquist E."/>
            <person name="Ling A."/>
            <person name="Lombard V."/>
            <person name="Lucas S."/>
            <person name="Lundell T."/>
            <person name="Martin R."/>
            <person name="McLaughlin D.J."/>
            <person name="Morgenstern I."/>
            <person name="Morin E."/>
            <person name="Murat C."/>
            <person name="Nagy L.G."/>
            <person name="Nolan M."/>
            <person name="Ohm R.A."/>
            <person name="Patyshakuliyeva A."/>
            <person name="Rokas A."/>
            <person name="Ruiz-Duenas F.J."/>
            <person name="Sabat G."/>
            <person name="Salamov A."/>
            <person name="Samejima M."/>
            <person name="Schmutz J."/>
            <person name="Slot J.C."/>
            <person name="St John F."/>
            <person name="Stenlid J."/>
            <person name="Sun H."/>
            <person name="Sun S."/>
            <person name="Syed K."/>
            <person name="Tsang A."/>
            <person name="Wiebenga A."/>
            <person name="Young D."/>
            <person name="Pisabarro A."/>
            <person name="Eastwood D.C."/>
            <person name="Martin F."/>
            <person name="Cullen D."/>
            <person name="Grigoriev I.V."/>
            <person name="Hibbett D.S."/>
        </authorList>
    </citation>
    <scope>NUCLEOTIDE SEQUENCE</scope>
    <source>
        <strain evidence="3">FP-58527</strain>
    </source>
</reference>
<dbReference type="EMBL" id="KE504194">
    <property type="protein sequence ID" value="EPS96107.1"/>
    <property type="molecule type" value="Genomic_DNA"/>
</dbReference>
<name>S8DU06_FOMSC</name>
<organism evidence="2 3">
    <name type="scientific">Fomitopsis schrenkii</name>
    <name type="common">Brown rot fungus</name>
    <dbReference type="NCBI Taxonomy" id="2126942"/>
    <lineage>
        <taxon>Eukaryota</taxon>
        <taxon>Fungi</taxon>
        <taxon>Dikarya</taxon>
        <taxon>Basidiomycota</taxon>
        <taxon>Agaricomycotina</taxon>
        <taxon>Agaricomycetes</taxon>
        <taxon>Polyporales</taxon>
        <taxon>Fomitopsis</taxon>
    </lineage>
</organism>
<dbReference type="OrthoDB" id="2565179at2759"/>
<feature type="region of interest" description="Disordered" evidence="1">
    <location>
        <begin position="376"/>
        <end position="408"/>
    </location>
</feature>
<proteinExistence type="predicted"/>
<dbReference type="AlphaFoldDB" id="S8DU06"/>
<dbReference type="HOGENOM" id="CLU_295789_0_0_1"/>
<feature type="compositionally biased region" description="Polar residues" evidence="1">
    <location>
        <begin position="917"/>
        <end position="942"/>
    </location>
</feature>
<dbReference type="eggNOG" id="ENOG502SNUT">
    <property type="taxonomic scope" value="Eukaryota"/>
</dbReference>
<protein>
    <submittedName>
        <fullName evidence="2">Uncharacterized protein</fullName>
    </submittedName>
</protein>
<dbReference type="InParanoid" id="S8DU06"/>
<evidence type="ECO:0000313" key="2">
    <source>
        <dbReference type="EMBL" id="EPS96107.1"/>
    </source>
</evidence>
<feature type="compositionally biased region" description="Polar residues" evidence="1">
    <location>
        <begin position="381"/>
        <end position="394"/>
    </location>
</feature>
<sequence>MWRWGQRTVRDVGGIAKAALGYRADCDLRRLLVRDSSSRFGSTTASFLLQPTASQRTPRNTLEPVSTPGEHVVATAPESHPDAPITIDVHTDSPARGAIASTRPIAPASSYASETHSTPRPSPKVVAFMHPGSLPSQTDPRRGTSSPLDDLRMLLSLKLTESATHDLSADHIRCLYHSFRKRKSFGPLRPYEYSALISLFGSLSLSTPGRPYRSIYGHHLVQHMEESFDGTYWDMIGLVAKDKRDYGLGGMTPSDCYWLMRMDAEALSTPADDSQGSSVSAERRLKRVEINYSRIPDQPSPDLHVPYLEAMFSSHISSHVQAAVNRLRKLLTWYHGCPPTLMALLWRLALQPPPVAQAHLKAAVLDAVWKRLINPSHEPTGKSSAEATGSTSSITARPPDTMRTPDPTNAIDLLPLLRGTIFDRAHTRVESMSTNGDVSSWALSVARKVFSPDHLDEHSIEHRWSCFLLLAVAGNPGAPTAGTLTHSFATWAAVVDWRTICALAYLQGSLWSKERPFGVPFPNEVVDGLGAMLGTLWDHWAGLPALDHAVRPCAVTRATCASFLHMASRLKNRGVISACRQFCDTRRLWDQGVSASASLRSLVQEQLIALLLSGSDSELAVATTLDCTQDERLLSDVFSRVVTAFARENVVLAAELKQVARRVGIKLSTDSSVEVAVHLARQGAFTPALACLSEAGLSSEQRLSILRNVLVQLVWRGHSFRSTHLTPDVVDSLVAHLTPSCPSAMLRPTLESVLLVMPRHQYARPAAVLVEAIAQADKMYLSPAFFARFIRSLVRHRQFRIAERMYKLAQTLHDKTALPPEWLAAQLSHRGASTLAKKFAGSSCKTTDTLRVLRAVQFRERPPSPVHTLKLSRLLHPRRTRRRHQLPPGAAMHRASELLIHASRLRTVKRLYGELRATQSPRSRTALGNSILHASTQRSSRSQAHRGRRALTMLHELMEKYQFVPDRVTVNTLVKAYMQWTAGMTNEHLRALFDHFVRIGYPTGGAVPGGVPFGMAEGPPPVYLPEADSPLSFGKHVRPLYKMFIKAFHRRGDVSAVRVVVRILKAVEAEAIDTKLANASRVERKRRRGRPGSE</sequence>
<evidence type="ECO:0000313" key="3">
    <source>
        <dbReference type="Proteomes" id="UP000015241"/>
    </source>
</evidence>
<evidence type="ECO:0000256" key="1">
    <source>
        <dbReference type="SAM" id="MobiDB-lite"/>
    </source>
</evidence>
<dbReference type="Proteomes" id="UP000015241">
    <property type="component" value="Unassembled WGS sequence"/>
</dbReference>
<accession>S8DU06</accession>
<gene>
    <name evidence="2" type="ORF">FOMPIDRAFT_1167809</name>
</gene>
<feature type="region of interest" description="Disordered" evidence="1">
    <location>
        <begin position="917"/>
        <end position="946"/>
    </location>
</feature>
<dbReference type="STRING" id="743788.S8DU06"/>